<evidence type="ECO:0000313" key="2">
    <source>
        <dbReference type="WBParaSite" id="ACAC_0000426501-mRNA-1"/>
    </source>
</evidence>
<protein>
    <submittedName>
        <fullName evidence="2">Uncharacterized protein</fullName>
    </submittedName>
</protein>
<dbReference type="AlphaFoldDB" id="A0A0K0D2H0"/>
<dbReference type="Proteomes" id="UP000035642">
    <property type="component" value="Unassembled WGS sequence"/>
</dbReference>
<organism evidence="1 2">
    <name type="scientific">Angiostrongylus cantonensis</name>
    <name type="common">Rat lungworm</name>
    <dbReference type="NCBI Taxonomy" id="6313"/>
    <lineage>
        <taxon>Eukaryota</taxon>
        <taxon>Metazoa</taxon>
        <taxon>Ecdysozoa</taxon>
        <taxon>Nematoda</taxon>
        <taxon>Chromadorea</taxon>
        <taxon>Rhabditida</taxon>
        <taxon>Rhabditina</taxon>
        <taxon>Rhabditomorpha</taxon>
        <taxon>Strongyloidea</taxon>
        <taxon>Metastrongylidae</taxon>
        <taxon>Angiostrongylus</taxon>
    </lineage>
</organism>
<dbReference type="WBParaSite" id="ACAC_0000426501-mRNA-1">
    <property type="protein sequence ID" value="ACAC_0000426501-mRNA-1"/>
    <property type="gene ID" value="ACAC_0000426501"/>
</dbReference>
<reference evidence="2" key="2">
    <citation type="submission" date="2017-02" db="UniProtKB">
        <authorList>
            <consortium name="WormBaseParasite"/>
        </authorList>
    </citation>
    <scope>IDENTIFICATION</scope>
</reference>
<keyword evidence="1" id="KW-1185">Reference proteome</keyword>
<proteinExistence type="predicted"/>
<reference evidence="1" key="1">
    <citation type="submission" date="2012-09" db="EMBL/GenBank/DDBJ databases">
        <authorList>
            <person name="Martin A.A."/>
        </authorList>
    </citation>
    <scope>NUCLEOTIDE SEQUENCE</scope>
</reference>
<sequence length="82" mass="9195">MNRCGITSIGGYLEQKHEQQKQAHVNNAFDETGLMKDAASRRVACSTKVGSVLMMSVQLCSLVDEQHEKRPTPMKVTWQMQA</sequence>
<name>A0A0K0D2H0_ANGCA</name>
<evidence type="ECO:0000313" key="1">
    <source>
        <dbReference type="Proteomes" id="UP000035642"/>
    </source>
</evidence>
<accession>A0A0K0D2H0</accession>